<keyword evidence="2" id="KW-0472">Membrane</keyword>
<gene>
    <name evidence="3" type="ORF">SAMN05444170_4382</name>
</gene>
<reference evidence="4" key="1">
    <citation type="submission" date="2016-11" db="EMBL/GenBank/DDBJ databases">
        <authorList>
            <person name="Varghese N."/>
            <person name="Submissions S."/>
        </authorList>
    </citation>
    <scope>NUCLEOTIDE SEQUENCE [LARGE SCALE GENOMIC DNA]</scope>
    <source>
        <strain evidence="4">GAS401</strain>
    </source>
</reference>
<keyword evidence="2" id="KW-1133">Transmembrane helix</keyword>
<evidence type="ECO:0000313" key="3">
    <source>
        <dbReference type="EMBL" id="SHN80508.1"/>
    </source>
</evidence>
<dbReference type="Proteomes" id="UP000184096">
    <property type="component" value="Chromosome I"/>
</dbReference>
<keyword evidence="4" id="KW-1185">Reference proteome</keyword>
<evidence type="ECO:0000256" key="2">
    <source>
        <dbReference type="SAM" id="Phobius"/>
    </source>
</evidence>
<dbReference type="EMBL" id="LT670849">
    <property type="protein sequence ID" value="SHN80508.1"/>
    <property type="molecule type" value="Genomic_DNA"/>
</dbReference>
<evidence type="ECO:0000256" key="1">
    <source>
        <dbReference type="SAM" id="MobiDB-lite"/>
    </source>
</evidence>
<feature type="transmembrane region" description="Helical" evidence="2">
    <location>
        <begin position="7"/>
        <end position="25"/>
    </location>
</feature>
<feature type="region of interest" description="Disordered" evidence="1">
    <location>
        <begin position="96"/>
        <end position="122"/>
    </location>
</feature>
<protein>
    <submittedName>
        <fullName evidence="3">Uncharacterized protein</fullName>
    </submittedName>
</protein>
<keyword evidence="2" id="KW-0812">Transmembrane</keyword>
<proteinExistence type="predicted"/>
<sequence length="145" mass="16235">MPLRQYFFCVGGVLLAVLFILDSWFPKPPVVEKAPANLPLIRIHSDRKWPERVVYDTSLPTIVATSTASAEVPAPEMVGVAPANTRVREALAMQKLSADQSQRSNAKVREPKPVHQSKLARKRAPAPRFAMVRQPQFGWFGGNFW</sequence>
<name>A0A1M7UC52_9BRAD</name>
<organism evidence="3 4">
    <name type="scientific">Bradyrhizobium erythrophlei</name>
    <dbReference type="NCBI Taxonomy" id="1437360"/>
    <lineage>
        <taxon>Bacteria</taxon>
        <taxon>Pseudomonadati</taxon>
        <taxon>Pseudomonadota</taxon>
        <taxon>Alphaproteobacteria</taxon>
        <taxon>Hyphomicrobiales</taxon>
        <taxon>Nitrobacteraceae</taxon>
        <taxon>Bradyrhizobium</taxon>
    </lineage>
</organism>
<dbReference type="AlphaFoldDB" id="A0A1M7UC52"/>
<evidence type="ECO:0000313" key="4">
    <source>
        <dbReference type="Proteomes" id="UP000184096"/>
    </source>
</evidence>
<accession>A0A1M7UC52</accession>